<accession>A0A0B6WYR9</accession>
<evidence type="ECO:0008006" key="3">
    <source>
        <dbReference type="Google" id="ProtNLM"/>
    </source>
</evidence>
<evidence type="ECO:0000313" key="2">
    <source>
        <dbReference type="Proteomes" id="UP000031518"/>
    </source>
</evidence>
<dbReference type="AlphaFoldDB" id="A0A0B6WYR9"/>
<dbReference type="Proteomes" id="UP000031518">
    <property type="component" value="Unassembled WGS sequence"/>
</dbReference>
<dbReference type="PANTHER" id="PTHR36439">
    <property type="entry name" value="BLL4334 PROTEIN"/>
    <property type="match status" value="1"/>
</dbReference>
<dbReference type="STRING" id="454194.PYK22_01885"/>
<dbReference type="Pfam" id="PF08002">
    <property type="entry name" value="DUF1697"/>
    <property type="match status" value="1"/>
</dbReference>
<sequence length="172" mass="19459">MPRFVAFLRGVSPMNLKMADLKQCFEAGGFTEVKTILSSGNVAFHATIGDEEALARRIEEHLQRNIGRSFPVTIRSVEHLRKLLAADPFSNYLFPKGAKQVVTFLWHVPDAKLALPIRHEGVIIHEVQGLEVFTTYVPHPKGPVFMNLLEKTFGKEQTTRTWETVRKCAFVV</sequence>
<dbReference type="PIRSF" id="PIRSF008502">
    <property type="entry name" value="UCP008502"/>
    <property type="match status" value="1"/>
</dbReference>
<dbReference type="EMBL" id="CBXV010000006">
    <property type="protein sequence ID" value="CDM65877.1"/>
    <property type="molecule type" value="Genomic_DNA"/>
</dbReference>
<reference evidence="1 2" key="2">
    <citation type="submission" date="2015-01" db="EMBL/GenBank/DDBJ databases">
        <title>Complete genome sequence of Pyrinomonas methylaliphatogenes type strain K22T.</title>
        <authorList>
            <person name="Lee K.C.Y."/>
            <person name="Power J.F."/>
            <person name="Dunfield P.F."/>
            <person name="Morgan X.C."/>
            <person name="Huttenhower C."/>
            <person name="Stott M.B."/>
        </authorList>
    </citation>
    <scope>NUCLEOTIDE SEQUENCE [LARGE SCALE GENOMIC DNA]</scope>
    <source>
        <strain evidence="1 2">K22</strain>
    </source>
</reference>
<dbReference type="SUPFAM" id="SSF160379">
    <property type="entry name" value="SP0830-like"/>
    <property type="match status" value="1"/>
</dbReference>
<proteinExistence type="predicted"/>
<organism evidence="1 2">
    <name type="scientific">Pyrinomonas methylaliphatogenes</name>
    <dbReference type="NCBI Taxonomy" id="454194"/>
    <lineage>
        <taxon>Bacteria</taxon>
        <taxon>Pseudomonadati</taxon>
        <taxon>Acidobacteriota</taxon>
        <taxon>Blastocatellia</taxon>
        <taxon>Blastocatellales</taxon>
        <taxon>Pyrinomonadaceae</taxon>
        <taxon>Pyrinomonas</taxon>
    </lineage>
</organism>
<name>A0A0B6WYR9_9BACT</name>
<keyword evidence="2" id="KW-1185">Reference proteome</keyword>
<gene>
    <name evidence="1" type="ORF">PYK22_01885</name>
</gene>
<dbReference type="OrthoDB" id="9806494at2"/>
<protein>
    <recommendedName>
        <fullName evidence="3">DUF1697 domain-containing protein</fullName>
    </recommendedName>
</protein>
<evidence type="ECO:0000313" key="1">
    <source>
        <dbReference type="EMBL" id="CDM65877.1"/>
    </source>
</evidence>
<reference evidence="1 2" key="1">
    <citation type="submission" date="2013-12" db="EMBL/GenBank/DDBJ databases">
        <authorList>
            <person name="Stott M."/>
        </authorList>
    </citation>
    <scope>NUCLEOTIDE SEQUENCE [LARGE SCALE GENOMIC DNA]</scope>
    <source>
        <strain evidence="1 2">K22</strain>
    </source>
</reference>
<dbReference type="PANTHER" id="PTHR36439:SF1">
    <property type="entry name" value="DUF1697 DOMAIN-CONTAINING PROTEIN"/>
    <property type="match status" value="1"/>
</dbReference>
<dbReference type="InterPro" id="IPR012545">
    <property type="entry name" value="DUF1697"/>
</dbReference>
<dbReference type="Gene3D" id="3.30.70.1280">
    <property type="entry name" value="SP0830-like domains"/>
    <property type="match status" value="1"/>
</dbReference>